<evidence type="ECO:0000313" key="1">
    <source>
        <dbReference type="EMBL" id="GAD80852.1"/>
    </source>
</evidence>
<proteinExistence type="predicted"/>
<dbReference type="RefSeq" id="WP_021714553.1">
    <property type="nucleotide sequence ID" value="NZ_BATM01000044.1"/>
</dbReference>
<dbReference type="EMBL" id="BATM01000044">
    <property type="protein sequence ID" value="GAD80852.1"/>
    <property type="molecule type" value="Genomic_DNA"/>
</dbReference>
<gene>
    <name evidence="1" type="ORF">VEZ01S_44_00550</name>
</gene>
<protein>
    <recommendedName>
        <fullName evidence="3">PRD domain-containing protein</fullName>
    </recommendedName>
</protein>
<keyword evidence="2" id="KW-1185">Reference proteome</keyword>
<comment type="caution">
    <text evidence="1">The sequence shown here is derived from an EMBL/GenBank/DDBJ whole genome shotgun (WGS) entry which is preliminary data.</text>
</comment>
<dbReference type="Proteomes" id="UP000016562">
    <property type="component" value="Unassembled WGS sequence"/>
</dbReference>
<accession>U3B618</accession>
<evidence type="ECO:0008006" key="3">
    <source>
        <dbReference type="Google" id="ProtNLM"/>
    </source>
</evidence>
<dbReference type="AlphaFoldDB" id="U3B618"/>
<dbReference type="STRING" id="1219080.VEZ01S_44_00550"/>
<dbReference type="eggNOG" id="ENOG5032WMA">
    <property type="taxonomic scope" value="Bacteria"/>
</dbReference>
<evidence type="ECO:0000313" key="2">
    <source>
        <dbReference type="Proteomes" id="UP000016562"/>
    </source>
</evidence>
<sequence>MHERMTLLLNSGVISPNAHLGAMTAIKTLNDEWALCTDNEQFQMAMTHLARAIDRISDNEAIKDGLDPTVMDEIISDAAFPEIIEMNEKICRGAGLVEVPVTEDSFFICNLFSLYLASH</sequence>
<dbReference type="Gene3D" id="1.10.1790.10">
    <property type="entry name" value="PRD domain"/>
    <property type="match status" value="1"/>
</dbReference>
<dbReference type="OrthoDB" id="6447514at2"/>
<reference evidence="1 2" key="1">
    <citation type="submission" date="2013-09" db="EMBL/GenBank/DDBJ databases">
        <title>Whole genome shotgun sequence of Vibrio ezurae NBRC 102218.</title>
        <authorList>
            <person name="Yoshida I."/>
            <person name="Hosoyama A."/>
            <person name="Numata M."/>
            <person name="Hashimoto M."/>
            <person name="Hosoyama Y."/>
            <person name="Tsuchikane K."/>
            <person name="Noguchi M."/>
            <person name="Hirakata S."/>
            <person name="Ichikawa N."/>
            <person name="Ohji S."/>
            <person name="Yamazoe A."/>
            <person name="Fujita N."/>
        </authorList>
    </citation>
    <scope>NUCLEOTIDE SEQUENCE [LARGE SCALE GENOMIC DNA]</scope>
    <source>
        <strain evidence="1 2">NBRC 102218</strain>
    </source>
</reference>
<organism evidence="1 2">
    <name type="scientific">Vibrio ezurae NBRC 102218</name>
    <dbReference type="NCBI Taxonomy" id="1219080"/>
    <lineage>
        <taxon>Bacteria</taxon>
        <taxon>Pseudomonadati</taxon>
        <taxon>Pseudomonadota</taxon>
        <taxon>Gammaproteobacteria</taxon>
        <taxon>Vibrionales</taxon>
        <taxon>Vibrionaceae</taxon>
        <taxon>Vibrio</taxon>
    </lineage>
</organism>
<name>U3B618_9VIBR</name>